<dbReference type="AlphaFoldDB" id="A0A0P1I0X9"/>
<sequence>MASRIRLKKTPRHVSLLCGKIFDETGDRLTPSHSKTKKGTRLRYYVSHRLIARSGEENLDGWRLPADQLEAQIGTLARSHLANPTFAGCLCLQSDASEIACVRSNANCECSI</sequence>
<dbReference type="EMBL" id="CYUD01000001">
    <property type="protein sequence ID" value="CUJ83651.1"/>
    <property type="molecule type" value="Genomic_DNA"/>
</dbReference>
<proteinExistence type="predicted"/>
<evidence type="ECO:0000313" key="2">
    <source>
        <dbReference type="Proteomes" id="UP000051260"/>
    </source>
</evidence>
<organism evidence="1 2">
    <name type="scientific">Ruegeria denitrificans</name>
    <dbReference type="NCBI Taxonomy" id="1715692"/>
    <lineage>
        <taxon>Bacteria</taxon>
        <taxon>Pseudomonadati</taxon>
        <taxon>Pseudomonadota</taxon>
        <taxon>Alphaproteobacteria</taxon>
        <taxon>Rhodobacterales</taxon>
        <taxon>Roseobacteraceae</taxon>
        <taxon>Ruegeria</taxon>
    </lineage>
</organism>
<dbReference type="Proteomes" id="UP000051260">
    <property type="component" value="Unassembled WGS sequence"/>
</dbReference>
<gene>
    <name evidence="1" type="ORF">RUE5091_00133</name>
</gene>
<reference evidence="2" key="1">
    <citation type="submission" date="2015-09" db="EMBL/GenBank/DDBJ databases">
        <authorList>
            <person name="Rodrigo-Torres L."/>
            <person name="Arahal D.R."/>
        </authorList>
    </citation>
    <scope>NUCLEOTIDE SEQUENCE [LARGE SCALE GENOMIC DNA]</scope>
    <source>
        <strain evidence="2">CECT 5091</strain>
    </source>
</reference>
<name>A0A0P1I0X9_9RHOB</name>
<accession>A0A0P1I0X9</accession>
<keyword evidence="2" id="KW-1185">Reference proteome</keyword>
<evidence type="ECO:0000313" key="1">
    <source>
        <dbReference type="EMBL" id="CUJ83651.1"/>
    </source>
</evidence>
<protein>
    <submittedName>
        <fullName evidence="1">Uncharacterized protein</fullName>
    </submittedName>
</protein>
<dbReference type="STRING" id="1715692.RUE5091_00133"/>